<dbReference type="PANTHER" id="PTHR36978:SF4">
    <property type="entry name" value="P-LOOP CONTAINING NUCLEOSIDE TRIPHOSPHATE HYDROLASE PROTEIN"/>
    <property type="match status" value="1"/>
</dbReference>
<dbReference type="InterPro" id="IPR027417">
    <property type="entry name" value="P-loop_NTPase"/>
</dbReference>
<dbReference type="Pfam" id="PF17784">
    <property type="entry name" value="Sulfotransfer_4"/>
    <property type="match status" value="1"/>
</dbReference>
<dbReference type="InterPro" id="IPR040632">
    <property type="entry name" value="Sulfotransfer_4"/>
</dbReference>
<accession>A0A7R8AJN5</accession>
<feature type="transmembrane region" description="Helical" evidence="1">
    <location>
        <begin position="255"/>
        <end position="277"/>
    </location>
</feature>
<dbReference type="Gene3D" id="3.40.50.300">
    <property type="entry name" value="P-loop containing nucleotide triphosphate hydrolases"/>
    <property type="match status" value="1"/>
</dbReference>
<evidence type="ECO:0000313" key="2">
    <source>
        <dbReference type="EMBL" id="BCS19673.1"/>
    </source>
</evidence>
<sequence>MPAPTTKPPNAGGGLKIIHAAMMRSGTASLAQAYTNLGYKVHHALEHGPWNNHWPKIEDAAEATWPETLVALPGYTYKDPATGRTVPRPRFTREDWDAIWGEYEVVTDLASPFVLELIAAYPEAKVVVVEREFGAWWPSFEERVLDTLFPRFEWLQRWIMWNVFGIRAMHAMRKVHAGFFGTAEFSKESIVLKARGAHEEFYRKVREAVPAERRLEYTLGSGWEPLCAFLDKDIPHGPFPYVNTRGEHRETIMSGWARLLVVPTVVGAAAVVAVLYISG</sequence>
<dbReference type="PANTHER" id="PTHR36978">
    <property type="entry name" value="P-LOOP CONTAINING NUCLEOTIDE TRIPHOSPHATE HYDROLASE"/>
    <property type="match status" value="1"/>
</dbReference>
<keyword evidence="3" id="KW-1185">Reference proteome</keyword>
<keyword evidence="1" id="KW-0472">Membrane</keyword>
<dbReference type="SUPFAM" id="SSF52540">
    <property type="entry name" value="P-loop containing nucleoside triphosphate hydrolases"/>
    <property type="match status" value="1"/>
</dbReference>
<name>A0A7R8AJN5_9EURO</name>
<keyword evidence="1" id="KW-1133">Transmembrane helix</keyword>
<dbReference type="OrthoDB" id="408152at2759"/>
<dbReference type="AlphaFoldDB" id="A0A7R8AJN5"/>
<dbReference type="EMBL" id="AP024444">
    <property type="protein sequence ID" value="BCS19673.1"/>
    <property type="molecule type" value="Genomic_DNA"/>
</dbReference>
<gene>
    <name evidence="2" type="ORF">APUU_20105S</name>
</gene>
<evidence type="ECO:0008006" key="4">
    <source>
        <dbReference type="Google" id="ProtNLM"/>
    </source>
</evidence>
<dbReference type="RefSeq" id="XP_041551867.1">
    <property type="nucleotide sequence ID" value="XM_041698710.1"/>
</dbReference>
<keyword evidence="1" id="KW-0812">Transmembrane</keyword>
<dbReference type="KEGG" id="apuu:APUU_20105S"/>
<evidence type="ECO:0000256" key="1">
    <source>
        <dbReference type="SAM" id="Phobius"/>
    </source>
</evidence>
<organism evidence="2 3">
    <name type="scientific">Aspergillus puulaauensis</name>
    <dbReference type="NCBI Taxonomy" id="1220207"/>
    <lineage>
        <taxon>Eukaryota</taxon>
        <taxon>Fungi</taxon>
        <taxon>Dikarya</taxon>
        <taxon>Ascomycota</taxon>
        <taxon>Pezizomycotina</taxon>
        <taxon>Eurotiomycetes</taxon>
        <taxon>Eurotiomycetidae</taxon>
        <taxon>Eurotiales</taxon>
        <taxon>Aspergillaceae</taxon>
        <taxon>Aspergillus</taxon>
    </lineage>
</organism>
<reference evidence="2" key="2">
    <citation type="submission" date="2021-02" db="EMBL/GenBank/DDBJ databases">
        <title>Aspergillus puulaauensis MK2 genome sequence.</title>
        <authorList>
            <person name="Futagami T."/>
            <person name="Mori K."/>
            <person name="Kadooka C."/>
            <person name="Tanaka T."/>
        </authorList>
    </citation>
    <scope>NUCLEOTIDE SEQUENCE</scope>
    <source>
        <strain evidence="2">MK2</strain>
    </source>
</reference>
<dbReference type="Proteomes" id="UP000654913">
    <property type="component" value="Chromosome 2"/>
</dbReference>
<reference evidence="2" key="1">
    <citation type="submission" date="2021-01" db="EMBL/GenBank/DDBJ databases">
        <authorList>
            <consortium name="Aspergillus puulaauensis MK2 genome sequencing consortium"/>
            <person name="Kazuki M."/>
            <person name="Futagami T."/>
        </authorList>
    </citation>
    <scope>NUCLEOTIDE SEQUENCE</scope>
    <source>
        <strain evidence="2">MK2</strain>
    </source>
</reference>
<dbReference type="GeneID" id="64969678"/>
<protein>
    <recommendedName>
        <fullName evidence="4">Efflux pump antibiotic resistance protein</fullName>
    </recommendedName>
</protein>
<proteinExistence type="predicted"/>
<evidence type="ECO:0000313" key="3">
    <source>
        <dbReference type="Proteomes" id="UP000654913"/>
    </source>
</evidence>